<name>A0A3N0CT32_9ACTN</name>
<evidence type="ECO:0000256" key="4">
    <source>
        <dbReference type="SAM" id="SignalP"/>
    </source>
</evidence>
<dbReference type="RefSeq" id="WP_123225601.1">
    <property type="nucleotide sequence ID" value="NZ_RJSE01000001.1"/>
</dbReference>
<dbReference type="GO" id="GO:0016787">
    <property type="term" value="F:hydrolase activity"/>
    <property type="evidence" value="ECO:0007669"/>
    <property type="project" value="UniProtKB-KW"/>
</dbReference>
<dbReference type="PANTHER" id="PTHR43248:SF29">
    <property type="entry name" value="TRIPEPTIDYL AMINOPEPTIDASE"/>
    <property type="match status" value="1"/>
</dbReference>
<dbReference type="InterPro" id="IPR000073">
    <property type="entry name" value="AB_hydrolase_1"/>
</dbReference>
<comment type="caution">
    <text evidence="7">The sequence shown here is derived from an EMBL/GenBank/DDBJ whole genome shotgun (WGS) entry which is preliminary data.</text>
</comment>
<feature type="domain" description="Peptidase S33 tripeptidyl aminopeptidase-like C-terminal" evidence="6">
    <location>
        <begin position="402"/>
        <end position="497"/>
    </location>
</feature>
<dbReference type="Pfam" id="PF08386">
    <property type="entry name" value="Abhydrolase_4"/>
    <property type="match status" value="1"/>
</dbReference>
<dbReference type="Proteomes" id="UP000267128">
    <property type="component" value="Unassembled WGS sequence"/>
</dbReference>
<evidence type="ECO:0000256" key="2">
    <source>
        <dbReference type="ARBA" id="ARBA00022729"/>
    </source>
</evidence>
<protein>
    <submittedName>
        <fullName evidence="7">Alpha/beta hydrolase</fullName>
    </submittedName>
</protein>
<keyword evidence="2 4" id="KW-0732">Signal</keyword>
<feature type="chain" id="PRO_5018013137" evidence="4">
    <location>
        <begin position="23"/>
        <end position="542"/>
    </location>
</feature>
<gene>
    <name evidence="7" type="ORF">EFK50_00560</name>
</gene>
<sequence length="542" mass="58214">MIALVSAAAVAASIAGFSGAQAAPAAPAVGGFTPTLSAWGECAEDIECSTLTVPLDYANPDNGKTVKLALARAAATGPASSYQGILVANPGGPGGEGRGLAGFLKGSIAGASTYDVIGFDPRGVGASVPALRCNSKYFGVNRPNYVPKTKKLLTYWLTKTKRYAQQCGRSSAAVQGLLPFMTTRDVAKDVESLRVAYQAQLASNVLTASKAPKLDALNFYGFSYGTYIAQVYATLYPTRVGRFVLDGVVDPTRWWYGGNIEQEIGFDRNINIYFKWLAAHNKTFHLGTSAKKIRKGYYAMLKKLDRRPAAKKRLGPDELNDALVSAGYYIYDWVAIGHAYSALVRRGNGNPLFRMYRDGNMGDDNGYAVYLGVQCSDVKRPTWAKQKADAVRLHKKHPFLTWNNTWYNAPCLKWPAPSRARVNVTGSGVSGKILLVSETKDAATSYSGALRVRGLFANSRLIAGIGGTTHSSSLSGVACVDNRIDAFFKTGALPARQSGRRADVNCPKLAPPSVSGSSRVSAGAWTQPLHRLLMQAQRPSVR</sequence>
<evidence type="ECO:0000256" key="1">
    <source>
        <dbReference type="ARBA" id="ARBA00010088"/>
    </source>
</evidence>
<keyword evidence="8" id="KW-1185">Reference proteome</keyword>
<reference evidence="7 8" key="1">
    <citation type="submission" date="2018-11" db="EMBL/GenBank/DDBJ databases">
        <authorList>
            <person name="Li F."/>
        </authorList>
    </citation>
    <scope>NUCLEOTIDE SEQUENCE [LARGE SCALE GENOMIC DNA]</scope>
    <source>
        <strain evidence="7 8">Gsoil 097</strain>
    </source>
</reference>
<dbReference type="InterPro" id="IPR029058">
    <property type="entry name" value="AB_hydrolase_fold"/>
</dbReference>
<evidence type="ECO:0000256" key="3">
    <source>
        <dbReference type="ARBA" id="ARBA00022801"/>
    </source>
</evidence>
<feature type="signal peptide" evidence="4">
    <location>
        <begin position="1"/>
        <end position="22"/>
    </location>
</feature>
<organism evidence="7 8">
    <name type="scientific">Nocardioides marmoriginsengisoli</name>
    <dbReference type="NCBI Taxonomy" id="661483"/>
    <lineage>
        <taxon>Bacteria</taxon>
        <taxon>Bacillati</taxon>
        <taxon>Actinomycetota</taxon>
        <taxon>Actinomycetes</taxon>
        <taxon>Propionibacteriales</taxon>
        <taxon>Nocardioidaceae</taxon>
        <taxon>Nocardioides</taxon>
    </lineage>
</organism>
<comment type="similarity">
    <text evidence="1">Belongs to the peptidase S33 family.</text>
</comment>
<dbReference type="InterPro" id="IPR051601">
    <property type="entry name" value="Serine_prot/Carboxylest_S33"/>
</dbReference>
<dbReference type="Gene3D" id="3.40.50.1820">
    <property type="entry name" value="alpha/beta hydrolase"/>
    <property type="match status" value="1"/>
</dbReference>
<evidence type="ECO:0000313" key="8">
    <source>
        <dbReference type="Proteomes" id="UP000267128"/>
    </source>
</evidence>
<dbReference type="InterPro" id="IPR013595">
    <property type="entry name" value="Pept_S33_TAP-like_C"/>
</dbReference>
<dbReference type="Pfam" id="PF00561">
    <property type="entry name" value="Abhydrolase_1"/>
    <property type="match status" value="1"/>
</dbReference>
<dbReference type="PANTHER" id="PTHR43248">
    <property type="entry name" value="2-SUCCINYL-6-HYDROXY-2,4-CYCLOHEXADIENE-1-CARBOXYLATE SYNTHASE"/>
    <property type="match status" value="1"/>
</dbReference>
<dbReference type="AlphaFoldDB" id="A0A3N0CT32"/>
<keyword evidence="3 7" id="KW-0378">Hydrolase</keyword>
<dbReference type="SUPFAM" id="SSF53474">
    <property type="entry name" value="alpha/beta-Hydrolases"/>
    <property type="match status" value="1"/>
</dbReference>
<proteinExistence type="inferred from homology"/>
<accession>A0A3N0CT32</accession>
<evidence type="ECO:0000259" key="6">
    <source>
        <dbReference type="Pfam" id="PF08386"/>
    </source>
</evidence>
<feature type="domain" description="AB hydrolase-1" evidence="5">
    <location>
        <begin position="87"/>
        <end position="248"/>
    </location>
</feature>
<evidence type="ECO:0000313" key="7">
    <source>
        <dbReference type="EMBL" id="RNL66156.1"/>
    </source>
</evidence>
<dbReference type="EMBL" id="RJSE01000001">
    <property type="protein sequence ID" value="RNL66156.1"/>
    <property type="molecule type" value="Genomic_DNA"/>
</dbReference>
<evidence type="ECO:0000259" key="5">
    <source>
        <dbReference type="Pfam" id="PF00561"/>
    </source>
</evidence>